<accession>A0A814ZV23</accession>
<organism evidence="2 3">
    <name type="scientific">Adineta ricciae</name>
    <name type="common">Rotifer</name>
    <dbReference type="NCBI Taxonomy" id="249248"/>
    <lineage>
        <taxon>Eukaryota</taxon>
        <taxon>Metazoa</taxon>
        <taxon>Spiralia</taxon>
        <taxon>Gnathifera</taxon>
        <taxon>Rotifera</taxon>
        <taxon>Eurotatoria</taxon>
        <taxon>Bdelloidea</taxon>
        <taxon>Adinetida</taxon>
        <taxon>Adinetidae</taxon>
        <taxon>Adineta</taxon>
    </lineage>
</organism>
<keyword evidence="3" id="KW-1185">Reference proteome</keyword>
<dbReference type="EMBL" id="CAJNOR010002102">
    <property type="protein sequence ID" value="CAF1248000.1"/>
    <property type="molecule type" value="Genomic_DNA"/>
</dbReference>
<sequence length="461" mass="54181">MNFEDDFNFFNDCKPVNLINDYDKENFNFDLPMCHSTPSLTRTHQLQRPIDCPSIEKHYGIVNFSDYQLPIIYRLIDESFYIPYIRFSYVLNIFERSSYKKFSVNINNLPVIEMTPTERVYYDEISPFVSDSDWSHYQLLSVSVFDGVLAILNLTEHFHSNSSEENAQWQEAMNRVRQAARDRWILDEKVVLARLAEQKQLNPTCISSTSIAKRRALFEQRLDLSIIDEAGGFLQIDSYVYPFVKNPSDQQIYINIDDIRQNCIPISSCLICYSNENSPMYRAYSILTEHAQTNSQWSAIYHDRTRDLAKYLPSGKRMEENLGKELAFVRLQTVLHLFLTKSFNLRLQFVQLFETASLEDIEMNYKTSVARQFILIGKRRSGLVDNQTPCVIYSENNREIVTIPSELATQRPISNDERLYLNTILLYNGLWKNVLTKKKQWYWKEIGDDEKENFNIEILSM</sequence>
<name>A0A814ZV23_ADIRI</name>
<dbReference type="EMBL" id="CAJNOJ010000094">
    <property type="protein sequence ID" value="CAF1092596.1"/>
    <property type="molecule type" value="Genomic_DNA"/>
</dbReference>
<evidence type="ECO:0000313" key="3">
    <source>
        <dbReference type="Proteomes" id="UP000663828"/>
    </source>
</evidence>
<evidence type="ECO:0000313" key="2">
    <source>
        <dbReference type="EMBL" id="CAF1248000.1"/>
    </source>
</evidence>
<evidence type="ECO:0000313" key="1">
    <source>
        <dbReference type="EMBL" id="CAF1092596.1"/>
    </source>
</evidence>
<dbReference type="AlphaFoldDB" id="A0A814ZV23"/>
<reference evidence="2" key="1">
    <citation type="submission" date="2021-02" db="EMBL/GenBank/DDBJ databases">
        <authorList>
            <person name="Nowell W R."/>
        </authorList>
    </citation>
    <scope>NUCLEOTIDE SEQUENCE</scope>
</reference>
<dbReference type="Proteomes" id="UP000663828">
    <property type="component" value="Unassembled WGS sequence"/>
</dbReference>
<dbReference type="OrthoDB" id="9989205at2759"/>
<gene>
    <name evidence="1" type="ORF">EDS130_LOCUS19560</name>
    <name evidence="2" type="ORF">XAT740_LOCUS26099</name>
</gene>
<protein>
    <submittedName>
        <fullName evidence="2">Uncharacterized protein</fullName>
    </submittedName>
</protein>
<dbReference type="Proteomes" id="UP000663852">
    <property type="component" value="Unassembled WGS sequence"/>
</dbReference>
<comment type="caution">
    <text evidence="2">The sequence shown here is derived from an EMBL/GenBank/DDBJ whole genome shotgun (WGS) entry which is preliminary data.</text>
</comment>
<proteinExistence type="predicted"/>